<dbReference type="CDD" id="cd20625">
    <property type="entry name" value="CYP164-like"/>
    <property type="match status" value="1"/>
</dbReference>
<dbReference type="EMBL" id="VCLA01000145">
    <property type="protein sequence ID" value="MQT02143.1"/>
    <property type="molecule type" value="Genomic_DNA"/>
</dbReference>
<evidence type="ECO:0000313" key="9">
    <source>
        <dbReference type="Proteomes" id="UP000419138"/>
    </source>
</evidence>
<keyword evidence="4 7" id="KW-0560">Oxidoreductase</keyword>
<dbReference type="RefSeq" id="WP_153523814.1">
    <property type="nucleotide sequence ID" value="NZ_JBEPDZ010000007.1"/>
</dbReference>
<accession>A0A646KIV0</accession>
<proteinExistence type="inferred from homology"/>
<reference evidence="8 9" key="1">
    <citation type="submission" date="2019-05" db="EMBL/GenBank/DDBJ databases">
        <title>Comparative genomics and metabolomics analyses of clavulanic acid producing Streptomyces species provides insight into specialized metabolism and evolution of beta-lactam biosynthetic gene clusters.</title>
        <authorList>
            <person name="Moore M.A."/>
            <person name="Cruz-Morales P."/>
            <person name="Barona Gomez F."/>
            <person name="Kapil T."/>
        </authorList>
    </citation>
    <scope>NUCLEOTIDE SEQUENCE [LARGE SCALE GENOMIC DNA]</scope>
    <source>
        <strain evidence="8 9">NRRL 5741</strain>
    </source>
</reference>
<protein>
    <submittedName>
        <fullName evidence="8">Cytochrome P450</fullName>
    </submittedName>
</protein>
<dbReference type="InterPro" id="IPR001128">
    <property type="entry name" value="Cyt_P450"/>
</dbReference>
<name>A0A646KIV0_STRJU</name>
<dbReference type="GO" id="GO:0016705">
    <property type="term" value="F:oxidoreductase activity, acting on paired donors, with incorporation or reduction of molecular oxygen"/>
    <property type="evidence" value="ECO:0007669"/>
    <property type="project" value="InterPro"/>
</dbReference>
<comment type="caution">
    <text evidence="8">The sequence shown here is derived from an EMBL/GenBank/DDBJ whole genome shotgun (WGS) entry which is preliminary data.</text>
</comment>
<evidence type="ECO:0000256" key="3">
    <source>
        <dbReference type="ARBA" id="ARBA00022723"/>
    </source>
</evidence>
<evidence type="ECO:0000256" key="1">
    <source>
        <dbReference type="ARBA" id="ARBA00010617"/>
    </source>
</evidence>
<sequence>MNAVPASPGIGTFDQRDPAVWTDPYPVYARFRAADPVHCVRSAPGEPGVWYVFRHADVLKVRRSRGLSRAARHRRLCAGPAPDSLFRYSEKLSHWMVERDAPDHARLRAAVAEVFAPDAARALAARTGEIADELLDGIVPLGRADLMTAFAFPLPLLVISEVIGLPREDWPTLLRWSRAFSELENRRPTLALYTEAGDAIDAFDAYLRELLGHRRRGPRRDDALGRVLDARRRGALTEDDAVGTLMLLLFAGHETTANLIGNGVHTLLSHPGQLRLLRERPGLMESAVEEMLRYESPVQTVSIGHVREPFTLGGRTLLPGDRVMPVLGSANRDERVFSAPDRFDITRSDLRHAAFGTGVHTCLGAMLARVEGRAAFSALLRRLPGLRAGDAPARWREGLLTRELAELPVTF</sequence>
<dbReference type="SUPFAM" id="SSF48264">
    <property type="entry name" value="Cytochrome P450"/>
    <property type="match status" value="1"/>
</dbReference>
<keyword evidence="2 7" id="KW-0349">Heme</keyword>
<dbReference type="Gene3D" id="1.10.630.10">
    <property type="entry name" value="Cytochrome P450"/>
    <property type="match status" value="1"/>
</dbReference>
<evidence type="ECO:0000256" key="5">
    <source>
        <dbReference type="ARBA" id="ARBA00023004"/>
    </source>
</evidence>
<keyword evidence="5 7" id="KW-0408">Iron</keyword>
<dbReference type="PANTHER" id="PTHR46696">
    <property type="entry name" value="P450, PUTATIVE (EUROFUNG)-RELATED"/>
    <property type="match status" value="1"/>
</dbReference>
<dbReference type="AlphaFoldDB" id="A0A646KIV0"/>
<dbReference type="InterPro" id="IPR002397">
    <property type="entry name" value="Cyt_P450_B"/>
</dbReference>
<gene>
    <name evidence="8" type="ORF">FF041_18600</name>
</gene>
<keyword evidence="6 7" id="KW-0503">Monooxygenase</keyword>
<comment type="similarity">
    <text evidence="1 7">Belongs to the cytochrome P450 family.</text>
</comment>
<dbReference type="GO" id="GO:0005506">
    <property type="term" value="F:iron ion binding"/>
    <property type="evidence" value="ECO:0007669"/>
    <property type="project" value="InterPro"/>
</dbReference>
<dbReference type="Proteomes" id="UP000419138">
    <property type="component" value="Unassembled WGS sequence"/>
</dbReference>
<keyword evidence="9" id="KW-1185">Reference proteome</keyword>
<dbReference type="PANTHER" id="PTHR46696:SF1">
    <property type="entry name" value="CYTOCHROME P450 YJIB-RELATED"/>
    <property type="match status" value="1"/>
</dbReference>
<evidence type="ECO:0000313" key="8">
    <source>
        <dbReference type="EMBL" id="MQT02143.1"/>
    </source>
</evidence>
<dbReference type="InterPro" id="IPR017972">
    <property type="entry name" value="Cyt_P450_CS"/>
</dbReference>
<keyword evidence="3 7" id="KW-0479">Metal-binding</keyword>
<dbReference type="Pfam" id="PF00067">
    <property type="entry name" value="p450"/>
    <property type="match status" value="1"/>
</dbReference>
<dbReference type="PROSITE" id="PS00086">
    <property type="entry name" value="CYTOCHROME_P450"/>
    <property type="match status" value="1"/>
</dbReference>
<evidence type="ECO:0000256" key="7">
    <source>
        <dbReference type="RuleBase" id="RU000461"/>
    </source>
</evidence>
<dbReference type="FunFam" id="1.10.630.10:FF:000018">
    <property type="entry name" value="Cytochrome P450 monooxygenase"/>
    <property type="match status" value="1"/>
</dbReference>
<evidence type="ECO:0000256" key="4">
    <source>
        <dbReference type="ARBA" id="ARBA00023002"/>
    </source>
</evidence>
<dbReference type="GO" id="GO:0004497">
    <property type="term" value="F:monooxygenase activity"/>
    <property type="evidence" value="ECO:0007669"/>
    <property type="project" value="UniProtKB-KW"/>
</dbReference>
<dbReference type="OrthoDB" id="502624at2"/>
<organism evidence="8 9">
    <name type="scientific">Streptomyces jumonjinensis</name>
    <dbReference type="NCBI Taxonomy" id="1945"/>
    <lineage>
        <taxon>Bacteria</taxon>
        <taxon>Bacillati</taxon>
        <taxon>Actinomycetota</taxon>
        <taxon>Actinomycetes</taxon>
        <taxon>Kitasatosporales</taxon>
        <taxon>Streptomycetaceae</taxon>
        <taxon>Streptomyces</taxon>
    </lineage>
</organism>
<dbReference type="InterPro" id="IPR036396">
    <property type="entry name" value="Cyt_P450_sf"/>
</dbReference>
<evidence type="ECO:0000256" key="2">
    <source>
        <dbReference type="ARBA" id="ARBA00022617"/>
    </source>
</evidence>
<dbReference type="GO" id="GO:0020037">
    <property type="term" value="F:heme binding"/>
    <property type="evidence" value="ECO:0007669"/>
    <property type="project" value="InterPro"/>
</dbReference>
<evidence type="ECO:0000256" key="6">
    <source>
        <dbReference type="ARBA" id="ARBA00023033"/>
    </source>
</evidence>
<dbReference type="PRINTS" id="PR00359">
    <property type="entry name" value="BP450"/>
</dbReference>